<dbReference type="HOGENOM" id="CLU_101755_0_0_11"/>
<dbReference type="Gene3D" id="1.10.10.10">
    <property type="entry name" value="Winged helix-like DNA-binding domain superfamily/Winged helix DNA-binding domain"/>
    <property type="match status" value="1"/>
</dbReference>
<dbReference type="InterPro" id="IPR043519">
    <property type="entry name" value="NT_sf"/>
</dbReference>
<dbReference type="SUPFAM" id="SSF46785">
    <property type="entry name" value="Winged helix' DNA-binding domain"/>
    <property type="match status" value="1"/>
</dbReference>
<accession>D1BU06</accession>
<dbReference type="OrthoDB" id="3826063at2"/>
<reference evidence="3" key="1">
    <citation type="submission" date="2009-11" db="EMBL/GenBank/DDBJ databases">
        <title>The complete chromosome of Xylanimonas cellulosilytica DSM 15894.</title>
        <authorList>
            <consortium name="US DOE Joint Genome Institute (JGI-PGF)"/>
            <person name="Lucas S."/>
            <person name="Copeland A."/>
            <person name="Lapidus A."/>
            <person name="Glavina del Rio T."/>
            <person name="Dalin E."/>
            <person name="Tice H."/>
            <person name="Bruce D."/>
            <person name="Goodwin L."/>
            <person name="Pitluck S."/>
            <person name="Kyrpides N."/>
            <person name="Mavromatis K."/>
            <person name="Ivanova N."/>
            <person name="Mikhailova N."/>
            <person name="Foster B."/>
            <person name="Clum A."/>
            <person name="Brettin T."/>
            <person name="Detter J.C."/>
            <person name="Han C."/>
            <person name="Larimer F."/>
            <person name="Land M."/>
            <person name="Hauser L."/>
            <person name="Markowitz V."/>
            <person name="Cheng J.F."/>
            <person name="Hugenholtz P."/>
            <person name="Woyke T."/>
            <person name="Wu D."/>
            <person name="Gehrich-Schroeter G."/>
            <person name="Schneider S."/>
            <person name="Pukall S.R."/>
            <person name="Klenk H.P."/>
            <person name="Eisen J.A."/>
        </authorList>
    </citation>
    <scope>NUCLEOTIDE SEQUENCE [LARGE SCALE GENOMIC DNA]</scope>
    <source>
        <strain evidence="3">DSM 15894 / CECT 5975 / LMG 20990 / XIL07</strain>
    </source>
</reference>
<proteinExistence type="predicted"/>
<keyword evidence="3" id="KW-1185">Reference proteome</keyword>
<dbReference type="SUPFAM" id="SSF81301">
    <property type="entry name" value="Nucleotidyltransferase"/>
    <property type="match status" value="1"/>
</dbReference>
<dbReference type="InterPro" id="IPR036390">
    <property type="entry name" value="WH_DNA-bd_sf"/>
</dbReference>
<dbReference type="CDD" id="cd05403">
    <property type="entry name" value="NT_KNTase_like"/>
    <property type="match status" value="1"/>
</dbReference>
<dbReference type="RefSeq" id="WP_012876915.1">
    <property type="nucleotide sequence ID" value="NC_013530.1"/>
</dbReference>
<evidence type="ECO:0000313" key="3">
    <source>
        <dbReference type="Proteomes" id="UP000002255"/>
    </source>
</evidence>
<dbReference type="AlphaFoldDB" id="D1BU06"/>
<name>D1BU06_XYLCX</name>
<sequence>MQLQSPFAVITPTLDGPVLNVLAMARAAFTPGQVARLLDVGSVEGVRKVLNRLVDQGIVHVQQIGRARAYELNRDHLAAGAVEAIARQHDVLIQRLADEVARWTAGPTFGALFGSAARREMRPDSDLDVFLVRPDTADLEVWDEQTTALAAAATLWTGNDARVLDMTESEIAAGAVPVGRAGVREPVLAEIVADGIQFAGPAGWLARQIRDARGTR</sequence>
<organism evidence="2 3">
    <name type="scientific">Xylanimonas cellulosilytica (strain DSM 15894 / JCM 12276 / CECT 5975 / KCTC 9989 / LMG 20990 / NBRC 107835 / XIL07)</name>
    <dbReference type="NCBI Taxonomy" id="446471"/>
    <lineage>
        <taxon>Bacteria</taxon>
        <taxon>Bacillati</taxon>
        <taxon>Actinomycetota</taxon>
        <taxon>Actinomycetes</taxon>
        <taxon>Micrococcales</taxon>
        <taxon>Promicromonosporaceae</taxon>
        <taxon>Xylanimonas</taxon>
    </lineage>
</organism>
<protein>
    <recommendedName>
        <fullName evidence="1">Polymerase nucleotidyl transferase domain-containing protein</fullName>
    </recommendedName>
</protein>
<dbReference type="Pfam" id="PF01909">
    <property type="entry name" value="NTP_transf_2"/>
    <property type="match status" value="1"/>
</dbReference>
<gene>
    <name evidence="2" type="ordered locus">Xcel_0129</name>
</gene>
<dbReference type="Proteomes" id="UP000002255">
    <property type="component" value="Chromosome"/>
</dbReference>
<dbReference type="EMBL" id="CP001821">
    <property type="protein sequence ID" value="ACZ29170.1"/>
    <property type="molecule type" value="Genomic_DNA"/>
</dbReference>
<reference evidence="2 3" key="2">
    <citation type="journal article" date="2010" name="Stand. Genomic Sci.">
        <title>Complete genome sequence of Xylanimonas cellulosilytica type strain (XIL07).</title>
        <authorList>
            <person name="Foster B."/>
            <person name="Pukall R."/>
            <person name="Abt B."/>
            <person name="Nolan M."/>
            <person name="Glavina Del Rio T."/>
            <person name="Chen F."/>
            <person name="Lucas S."/>
            <person name="Tice H."/>
            <person name="Pitluck S."/>
            <person name="Cheng J.-F."/>
            <person name="Chertkov O."/>
            <person name="Brettin T."/>
            <person name="Han C."/>
            <person name="Detter J.C."/>
            <person name="Bruce D."/>
            <person name="Goodwin L."/>
            <person name="Ivanova N."/>
            <person name="Mavromatis K."/>
            <person name="Pati A."/>
            <person name="Mikhailova N."/>
            <person name="Chen A."/>
            <person name="Palaniappan K."/>
            <person name="Land M."/>
            <person name="Hauser L."/>
            <person name="Chang Y.-J."/>
            <person name="Jeffries C.D."/>
            <person name="Chain P."/>
            <person name="Rohde M."/>
            <person name="Goeker M."/>
            <person name="Bristow J."/>
            <person name="Eisen J.A."/>
            <person name="Markowitz V."/>
            <person name="Hugenholtz P."/>
            <person name="Kyrpides N.C."/>
            <person name="Klenk H.-P."/>
            <person name="Lapidus A."/>
        </authorList>
    </citation>
    <scope>NUCLEOTIDE SEQUENCE [LARGE SCALE GENOMIC DNA]</scope>
    <source>
        <strain evidence="3">DSM 15894 / CECT 5975 / LMG 20990 / XIL07</strain>
    </source>
</reference>
<evidence type="ECO:0000259" key="1">
    <source>
        <dbReference type="Pfam" id="PF01909"/>
    </source>
</evidence>
<dbReference type="KEGG" id="xce:Xcel_0129"/>
<evidence type="ECO:0000313" key="2">
    <source>
        <dbReference type="EMBL" id="ACZ29170.1"/>
    </source>
</evidence>
<dbReference type="InterPro" id="IPR036388">
    <property type="entry name" value="WH-like_DNA-bd_sf"/>
</dbReference>
<dbReference type="GO" id="GO:0016779">
    <property type="term" value="F:nucleotidyltransferase activity"/>
    <property type="evidence" value="ECO:0007669"/>
    <property type="project" value="InterPro"/>
</dbReference>
<feature type="domain" description="Polymerase nucleotidyl transferase" evidence="1">
    <location>
        <begin position="111"/>
        <end position="138"/>
    </location>
</feature>
<dbReference type="Gene3D" id="3.30.460.10">
    <property type="entry name" value="Beta Polymerase, domain 2"/>
    <property type="match status" value="1"/>
</dbReference>
<dbReference type="InterPro" id="IPR002934">
    <property type="entry name" value="Polymerase_NTP_transf_dom"/>
</dbReference>
<dbReference type="eggNOG" id="COG1708">
    <property type="taxonomic scope" value="Bacteria"/>
</dbReference>